<comment type="caution">
    <text evidence="2">The sequence shown here is derived from an EMBL/GenBank/DDBJ whole genome shotgun (WGS) entry which is preliminary data.</text>
</comment>
<evidence type="ECO:0000256" key="1">
    <source>
        <dbReference type="SAM" id="MobiDB-lite"/>
    </source>
</evidence>
<gene>
    <name evidence="2" type="ORF">GCM10023198_14750</name>
</gene>
<dbReference type="Proteomes" id="UP001500843">
    <property type="component" value="Unassembled WGS sequence"/>
</dbReference>
<sequence>MTKNQARQDPAHGVDSRESHNRSAVLNPTKTGDMTEPDPPRVLQVRPTLRALKLLPTDEPDVAAERTVFDRAKSAPDADTRRHILHEHRLGQMQYSLLNDVRTILEQGGMPDRHTASSKAAGRTVYEARSHTGAGWRGAFVLEGDVMWLVFASPHDRFHSTAADFIKKGTWLPGELDKKLAAQDAESIRRRGWRVDALTTILDALRETTTEQRPVEFELADTTRSNACTLRLESEPIDEPAPTADLAHTTSGMLTVTLLIRGADHKDLIQPIIDILALVRDSAEEQEQVYLKGGDLQLVWIVSHARLSQLTAAVNDTTDMVAQPQELPTPTALHYVNTSVLAAAFVDGTAVYSLCGQWFVPRLDGSARLPVCQECEERKPWAHAVLDGLRS</sequence>
<proteinExistence type="predicted"/>
<feature type="compositionally biased region" description="Basic and acidic residues" evidence="1">
    <location>
        <begin position="9"/>
        <end position="21"/>
    </location>
</feature>
<dbReference type="Pfam" id="PF11238">
    <property type="entry name" value="DUF3039"/>
    <property type="match status" value="1"/>
</dbReference>
<evidence type="ECO:0000313" key="3">
    <source>
        <dbReference type="Proteomes" id="UP001500843"/>
    </source>
</evidence>
<accession>A0ABP8WY91</accession>
<feature type="region of interest" description="Disordered" evidence="1">
    <location>
        <begin position="1"/>
        <end position="41"/>
    </location>
</feature>
<reference evidence="3" key="1">
    <citation type="journal article" date="2019" name="Int. J. Syst. Evol. Microbiol.">
        <title>The Global Catalogue of Microorganisms (GCM) 10K type strain sequencing project: providing services to taxonomists for standard genome sequencing and annotation.</title>
        <authorList>
            <consortium name="The Broad Institute Genomics Platform"/>
            <consortium name="The Broad Institute Genome Sequencing Center for Infectious Disease"/>
            <person name="Wu L."/>
            <person name="Ma J."/>
        </authorList>
    </citation>
    <scope>NUCLEOTIDE SEQUENCE [LARGE SCALE GENOMIC DNA]</scope>
    <source>
        <strain evidence="3">JCM 17975</strain>
    </source>
</reference>
<keyword evidence="3" id="KW-1185">Reference proteome</keyword>
<feature type="compositionally biased region" description="Polar residues" evidence="1">
    <location>
        <begin position="22"/>
        <end position="32"/>
    </location>
</feature>
<protein>
    <recommendedName>
        <fullName evidence="4">DUF3039 domain-containing protein</fullName>
    </recommendedName>
</protein>
<name>A0ABP8WY91_9MICO</name>
<dbReference type="InterPro" id="IPR021400">
    <property type="entry name" value="DUF3039"/>
</dbReference>
<dbReference type="EMBL" id="BAABHM010000007">
    <property type="protein sequence ID" value="GAA4695821.1"/>
    <property type="molecule type" value="Genomic_DNA"/>
</dbReference>
<organism evidence="2 3">
    <name type="scientific">Promicromonospora umidemergens</name>
    <dbReference type="NCBI Taxonomy" id="629679"/>
    <lineage>
        <taxon>Bacteria</taxon>
        <taxon>Bacillati</taxon>
        <taxon>Actinomycetota</taxon>
        <taxon>Actinomycetes</taxon>
        <taxon>Micrococcales</taxon>
        <taxon>Promicromonosporaceae</taxon>
        <taxon>Promicromonospora</taxon>
    </lineage>
</organism>
<evidence type="ECO:0000313" key="2">
    <source>
        <dbReference type="EMBL" id="GAA4695821.1"/>
    </source>
</evidence>
<evidence type="ECO:0008006" key="4">
    <source>
        <dbReference type="Google" id="ProtNLM"/>
    </source>
</evidence>
<dbReference type="RefSeq" id="WP_253870907.1">
    <property type="nucleotide sequence ID" value="NZ_BAABHM010000007.1"/>
</dbReference>